<reference evidence="1 2" key="1">
    <citation type="submission" date="2019-10" db="EMBL/GenBank/DDBJ databases">
        <title>Epibacterium sp. nov., isolated from seawater.</title>
        <authorList>
            <person name="Zhang X."/>
            <person name="Li N."/>
        </authorList>
    </citation>
    <scope>NUCLEOTIDE SEQUENCE [LARGE SCALE GENOMIC DNA]</scope>
    <source>
        <strain evidence="1 2">SM1979</strain>
    </source>
</reference>
<evidence type="ECO:0000313" key="1">
    <source>
        <dbReference type="EMBL" id="MQQ08790.1"/>
    </source>
</evidence>
<dbReference type="Proteomes" id="UP000444174">
    <property type="component" value="Unassembled WGS sequence"/>
</dbReference>
<organism evidence="1 2">
    <name type="scientific">Tritonibacter litoralis</name>
    <dbReference type="NCBI Taxonomy" id="2662264"/>
    <lineage>
        <taxon>Bacteria</taxon>
        <taxon>Pseudomonadati</taxon>
        <taxon>Pseudomonadota</taxon>
        <taxon>Alphaproteobacteria</taxon>
        <taxon>Rhodobacterales</taxon>
        <taxon>Paracoccaceae</taxon>
        <taxon>Tritonibacter</taxon>
    </lineage>
</organism>
<dbReference type="SUPFAM" id="SSF53448">
    <property type="entry name" value="Nucleotide-diphospho-sugar transferases"/>
    <property type="match status" value="1"/>
</dbReference>
<dbReference type="EMBL" id="WIBF01000005">
    <property type="protein sequence ID" value="MQQ08790.1"/>
    <property type="molecule type" value="Genomic_DNA"/>
</dbReference>
<evidence type="ECO:0008006" key="3">
    <source>
        <dbReference type="Google" id="ProtNLM"/>
    </source>
</evidence>
<sequence>MGTVSCGCRKNYWRFHLVTWDVVTTAREPTSVLLAFVAHHLQQGASTIWLCLDAPDAEFEALVADKPRVKVINCDVAYWRNEHDSRRPRDFRIRQKANARWAYAHSKSDWIAHIDADEFMTNVPQLMEFLKAQPEEILTVTMWNAERAQIRGLPVRNVYGGLFRVPLENRRNALTTRVYGANVRYLNFGVAGYNNGKSISRVGKGLDMLLHYAVLPEGQEEQNIRATFDGFSLLHFDGFTRNHWVNKMLLKAPRGKLLKRKNKARINQIVDTWEAREDVPLQDEIFKATKMLSLRQIFLLLKARKLLPRTFNITQAVAKEFPGHKVDFSPAAIDQELVKLQAKGDVFGKAANLDTSDKEAEPA</sequence>
<name>A0A843YBW3_9RHOB</name>
<comment type="caution">
    <text evidence="1">The sequence shown here is derived from an EMBL/GenBank/DDBJ whole genome shotgun (WGS) entry which is preliminary data.</text>
</comment>
<keyword evidence="2" id="KW-1185">Reference proteome</keyword>
<accession>A0A843YBW3</accession>
<protein>
    <recommendedName>
        <fullName evidence="3">Glycosyl transferase family 2</fullName>
    </recommendedName>
</protein>
<proteinExistence type="predicted"/>
<evidence type="ECO:0000313" key="2">
    <source>
        <dbReference type="Proteomes" id="UP000444174"/>
    </source>
</evidence>
<dbReference type="AlphaFoldDB" id="A0A843YBW3"/>
<gene>
    <name evidence="1" type="ORF">GFB49_10020</name>
</gene>
<dbReference type="InterPro" id="IPR029044">
    <property type="entry name" value="Nucleotide-diphossugar_trans"/>
</dbReference>
<dbReference type="Pfam" id="PF13704">
    <property type="entry name" value="Glyco_tranf_2_4"/>
    <property type="match status" value="1"/>
</dbReference>